<dbReference type="AlphaFoldDB" id="A0AAV4U217"/>
<proteinExistence type="predicted"/>
<gene>
    <name evidence="1" type="ORF">CDAR_56601</name>
</gene>
<name>A0AAV4U217_9ARAC</name>
<dbReference type="EMBL" id="BPLQ01010603">
    <property type="protein sequence ID" value="GIY51821.1"/>
    <property type="molecule type" value="Genomic_DNA"/>
</dbReference>
<organism evidence="1 2">
    <name type="scientific">Caerostris darwini</name>
    <dbReference type="NCBI Taxonomy" id="1538125"/>
    <lineage>
        <taxon>Eukaryota</taxon>
        <taxon>Metazoa</taxon>
        <taxon>Ecdysozoa</taxon>
        <taxon>Arthropoda</taxon>
        <taxon>Chelicerata</taxon>
        <taxon>Arachnida</taxon>
        <taxon>Araneae</taxon>
        <taxon>Araneomorphae</taxon>
        <taxon>Entelegynae</taxon>
        <taxon>Araneoidea</taxon>
        <taxon>Araneidae</taxon>
        <taxon>Caerostris</taxon>
    </lineage>
</organism>
<keyword evidence="2" id="KW-1185">Reference proteome</keyword>
<evidence type="ECO:0000313" key="1">
    <source>
        <dbReference type="EMBL" id="GIY51821.1"/>
    </source>
</evidence>
<protein>
    <submittedName>
        <fullName evidence="1">Uncharacterized protein</fullName>
    </submittedName>
</protein>
<accession>A0AAV4U217</accession>
<feature type="non-terminal residue" evidence="1">
    <location>
        <position position="1"/>
    </location>
</feature>
<evidence type="ECO:0000313" key="2">
    <source>
        <dbReference type="Proteomes" id="UP001054837"/>
    </source>
</evidence>
<reference evidence="1 2" key="1">
    <citation type="submission" date="2021-06" db="EMBL/GenBank/DDBJ databases">
        <title>Caerostris darwini draft genome.</title>
        <authorList>
            <person name="Kono N."/>
            <person name="Arakawa K."/>
        </authorList>
    </citation>
    <scope>NUCLEOTIDE SEQUENCE [LARGE SCALE GENOMIC DNA]</scope>
</reference>
<comment type="caution">
    <text evidence="1">The sequence shown here is derived from an EMBL/GenBank/DDBJ whole genome shotgun (WGS) entry which is preliminary data.</text>
</comment>
<sequence length="79" mass="9385">ISDVALIKNYFRFIKRHYSKLKRPRDEMDRTSESIEAYASIFYIVCRRRGRDISIETDRAVVGQSGGHHRRQKRHGHVL</sequence>
<dbReference type="Proteomes" id="UP001054837">
    <property type="component" value="Unassembled WGS sequence"/>
</dbReference>